<protein>
    <submittedName>
        <fullName evidence="7">LOW QUALITY PROTEIN: acyl-CoA:lysophosphatidylglycerol acyltransferase 1-like</fullName>
    </submittedName>
</protein>
<evidence type="ECO:0000259" key="5">
    <source>
        <dbReference type="SMART" id="SM00563"/>
    </source>
</evidence>
<dbReference type="SUPFAM" id="SSF69593">
    <property type="entry name" value="Glycerol-3-phosphate (1)-acyltransferase"/>
    <property type="match status" value="1"/>
</dbReference>
<organism evidence="6 7">
    <name type="scientific">Limulus polyphemus</name>
    <name type="common">Atlantic horseshoe crab</name>
    <dbReference type="NCBI Taxonomy" id="6850"/>
    <lineage>
        <taxon>Eukaryota</taxon>
        <taxon>Metazoa</taxon>
        <taxon>Ecdysozoa</taxon>
        <taxon>Arthropoda</taxon>
        <taxon>Chelicerata</taxon>
        <taxon>Merostomata</taxon>
        <taxon>Xiphosura</taxon>
        <taxon>Limulidae</taxon>
        <taxon>Limulus</taxon>
    </lineage>
</organism>
<comment type="similarity">
    <text evidence="1">Belongs to the 1-acyl-sn-glycerol-3-phosphate acyltransferase family.</text>
</comment>
<evidence type="ECO:0000256" key="4">
    <source>
        <dbReference type="SAM" id="Phobius"/>
    </source>
</evidence>
<evidence type="ECO:0000256" key="3">
    <source>
        <dbReference type="ARBA" id="ARBA00023315"/>
    </source>
</evidence>
<dbReference type="PANTHER" id="PTHR10983:SF2">
    <property type="entry name" value="ACYL-COA:LYSOPHOSPHATIDYLGLYCEROL ACYLTRANSFERASE 1"/>
    <property type="match status" value="1"/>
</dbReference>
<dbReference type="Proteomes" id="UP000694941">
    <property type="component" value="Unplaced"/>
</dbReference>
<keyword evidence="4" id="KW-1133">Transmembrane helix</keyword>
<name>A0ABM1TCF5_LIMPO</name>
<evidence type="ECO:0000256" key="1">
    <source>
        <dbReference type="ARBA" id="ARBA00008655"/>
    </source>
</evidence>
<keyword evidence="4" id="KW-0472">Membrane</keyword>
<gene>
    <name evidence="7" type="primary">LOC106469355</name>
</gene>
<evidence type="ECO:0000313" key="7">
    <source>
        <dbReference type="RefSeq" id="XP_022253561.1"/>
    </source>
</evidence>
<dbReference type="CDD" id="cd07990">
    <property type="entry name" value="LPLAT_LCLAT1-like"/>
    <property type="match status" value="1"/>
</dbReference>
<feature type="domain" description="Phospholipid/glycerol acyltransferase" evidence="5">
    <location>
        <begin position="90"/>
        <end position="213"/>
    </location>
</feature>
<dbReference type="RefSeq" id="XP_022253561.1">
    <property type="nucleotide sequence ID" value="XM_022397853.1"/>
</dbReference>
<feature type="transmembrane region" description="Helical" evidence="4">
    <location>
        <begin position="347"/>
        <end position="368"/>
    </location>
</feature>
<dbReference type="Pfam" id="PF16076">
    <property type="entry name" value="Acyltransf_C"/>
    <property type="match status" value="1"/>
</dbReference>
<keyword evidence="4" id="KW-0812">Transmembrane</keyword>
<accession>A0ABM1TCF5</accession>
<dbReference type="InterPro" id="IPR002123">
    <property type="entry name" value="Plipid/glycerol_acylTrfase"/>
</dbReference>
<dbReference type="InterPro" id="IPR032098">
    <property type="entry name" value="Acyltransf_C"/>
</dbReference>
<keyword evidence="2" id="KW-0808">Transferase</keyword>
<reference evidence="7" key="1">
    <citation type="submission" date="2025-08" db="UniProtKB">
        <authorList>
            <consortium name="RefSeq"/>
        </authorList>
    </citation>
    <scope>IDENTIFICATION</scope>
    <source>
        <tissue evidence="7">Muscle</tissue>
    </source>
</reference>
<keyword evidence="3" id="KW-0012">Acyltransferase</keyword>
<evidence type="ECO:0000313" key="6">
    <source>
        <dbReference type="Proteomes" id="UP000694941"/>
    </source>
</evidence>
<proteinExistence type="inferred from homology"/>
<keyword evidence="6" id="KW-1185">Reference proteome</keyword>
<sequence length="376" mass="44399">MDWSRALHILKCIFRIIFVFINNLYCIPTYVMWTLVLLRPLRHFKPAIYWKIEGILFKWLLYMVAAWNWSAKYYIQEVGEDISSCVNHRSLILMNHQSTADVPLLMAAFQNKGEVLQNVTWVMDHLFRYTNFGVVSWIHGDFFIAQGKSGREVQLEKLRSHLVKVYLQQDRQWIILFPEGGFLRKRLESSQKYKRAWLSCSQSCYVPRIGALKVILNVLKKENVGNGIIIDHLNNEQVSVKKPEPLKWVIDITVGYPDGGRPLSLPTICTGSRPPCVTYMHYRKFPIDDIPSNNEEELRNWLFKRWQEKEEMLTEFYKTGKFPVSHLGESSDCGHESFQPVQQLNCVLWLCLNVFFIISTYFHCYLLIKLWQLMFW</sequence>
<dbReference type="GeneID" id="106469355"/>
<dbReference type="SMART" id="SM00563">
    <property type="entry name" value="PlsC"/>
    <property type="match status" value="1"/>
</dbReference>
<evidence type="ECO:0000256" key="2">
    <source>
        <dbReference type="ARBA" id="ARBA00022679"/>
    </source>
</evidence>
<dbReference type="Pfam" id="PF01553">
    <property type="entry name" value="Acyltransferase"/>
    <property type="match status" value="1"/>
</dbReference>
<feature type="transmembrane region" description="Helical" evidence="4">
    <location>
        <begin position="12"/>
        <end position="36"/>
    </location>
</feature>
<dbReference type="PANTHER" id="PTHR10983">
    <property type="entry name" value="1-ACYLGLYCEROL-3-PHOSPHATE ACYLTRANSFERASE-RELATED"/>
    <property type="match status" value="1"/>
</dbReference>